<feature type="transmembrane region" description="Helical" evidence="2">
    <location>
        <begin position="88"/>
        <end position="110"/>
    </location>
</feature>
<feature type="region of interest" description="Disordered" evidence="1">
    <location>
        <begin position="314"/>
        <end position="338"/>
    </location>
</feature>
<evidence type="ECO:0000313" key="4">
    <source>
        <dbReference type="EMBL" id="KIY62285.1"/>
    </source>
</evidence>
<feature type="transmembrane region" description="Helical" evidence="2">
    <location>
        <begin position="46"/>
        <end position="68"/>
    </location>
</feature>
<dbReference type="PANTHER" id="PTHR40465:SF1">
    <property type="entry name" value="DUF6534 DOMAIN-CONTAINING PROTEIN"/>
    <property type="match status" value="1"/>
</dbReference>
<feature type="transmembrane region" description="Helical" evidence="2">
    <location>
        <begin position="12"/>
        <end position="34"/>
    </location>
</feature>
<organism evidence="4 5">
    <name type="scientific">Cylindrobasidium torrendii FP15055 ss-10</name>
    <dbReference type="NCBI Taxonomy" id="1314674"/>
    <lineage>
        <taxon>Eukaryota</taxon>
        <taxon>Fungi</taxon>
        <taxon>Dikarya</taxon>
        <taxon>Basidiomycota</taxon>
        <taxon>Agaricomycotina</taxon>
        <taxon>Agaricomycetes</taxon>
        <taxon>Agaricomycetidae</taxon>
        <taxon>Agaricales</taxon>
        <taxon>Marasmiineae</taxon>
        <taxon>Physalacriaceae</taxon>
        <taxon>Cylindrobasidium</taxon>
    </lineage>
</organism>
<proteinExistence type="predicted"/>
<keyword evidence="2" id="KW-1133">Transmembrane helix</keyword>
<feature type="transmembrane region" description="Helical" evidence="2">
    <location>
        <begin position="117"/>
        <end position="137"/>
    </location>
</feature>
<feature type="transmembrane region" description="Helical" evidence="2">
    <location>
        <begin position="157"/>
        <end position="179"/>
    </location>
</feature>
<dbReference type="Pfam" id="PF20152">
    <property type="entry name" value="DUF6534"/>
    <property type="match status" value="1"/>
</dbReference>
<evidence type="ECO:0000313" key="5">
    <source>
        <dbReference type="Proteomes" id="UP000054007"/>
    </source>
</evidence>
<dbReference type="Proteomes" id="UP000054007">
    <property type="component" value="Unassembled WGS sequence"/>
</dbReference>
<keyword evidence="5" id="KW-1185">Reference proteome</keyword>
<dbReference type="EMBL" id="KN880801">
    <property type="protein sequence ID" value="KIY62285.1"/>
    <property type="molecule type" value="Genomic_DNA"/>
</dbReference>
<feature type="transmembrane region" description="Helical" evidence="2">
    <location>
        <begin position="200"/>
        <end position="220"/>
    </location>
</feature>
<accession>A0A0D7AWC8</accession>
<sequence>MSSPLTNTYGMLMLALLFTLIFYGVAMILGGMYFRTFPKDRMRVKVVVTILLLFVTLDAASIFAWAYIDLIELFGFPQLLDKMQPLSLVEFYCIFILGFIAQCYFALQIWIISHGNIWITSPALIFAVVQFVSATVQTARSALVGAYSRLGETESTVILEQVFSSAADVYITVVLCILLHHSRSGIKTTDTIITKLIVYAVHRGVITTVLSLLTLALFVWQPATFIFMVPLLPTGQLYAINVLATLLHRQTIRGKPAQNDTFDLNIHFGRSTRSTQRSNGTPQVQSLKPAASADGIQVLSMVCPQSTTVHTWPGDGYGKGALQHSGSDDTAVDPDDSV</sequence>
<name>A0A0D7AWC8_9AGAR</name>
<feature type="transmembrane region" description="Helical" evidence="2">
    <location>
        <begin position="226"/>
        <end position="247"/>
    </location>
</feature>
<gene>
    <name evidence="4" type="ORF">CYLTODRAFT_494737</name>
</gene>
<evidence type="ECO:0000259" key="3">
    <source>
        <dbReference type="Pfam" id="PF20152"/>
    </source>
</evidence>
<keyword evidence="2" id="KW-0472">Membrane</keyword>
<feature type="domain" description="DUF6534" evidence="3">
    <location>
        <begin position="164"/>
        <end position="250"/>
    </location>
</feature>
<protein>
    <recommendedName>
        <fullName evidence="3">DUF6534 domain-containing protein</fullName>
    </recommendedName>
</protein>
<dbReference type="PANTHER" id="PTHR40465">
    <property type="entry name" value="CHROMOSOME 1, WHOLE GENOME SHOTGUN SEQUENCE"/>
    <property type="match status" value="1"/>
</dbReference>
<dbReference type="InterPro" id="IPR045339">
    <property type="entry name" value="DUF6534"/>
</dbReference>
<dbReference type="OrthoDB" id="3053610at2759"/>
<evidence type="ECO:0000256" key="1">
    <source>
        <dbReference type="SAM" id="MobiDB-lite"/>
    </source>
</evidence>
<evidence type="ECO:0000256" key="2">
    <source>
        <dbReference type="SAM" id="Phobius"/>
    </source>
</evidence>
<dbReference type="AlphaFoldDB" id="A0A0D7AWC8"/>
<reference evidence="4 5" key="1">
    <citation type="journal article" date="2015" name="Fungal Genet. Biol.">
        <title>Evolution of novel wood decay mechanisms in Agaricales revealed by the genome sequences of Fistulina hepatica and Cylindrobasidium torrendii.</title>
        <authorList>
            <person name="Floudas D."/>
            <person name="Held B.W."/>
            <person name="Riley R."/>
            <person name="Nagy L.G."/>
            <person name="Koehler G."/>
            <person name="Ransdell A.S."/>
            <person name="Younus H."/>
            <person name="Chow J."/>
            <person name="Chiniquy J."/>
            <person name="Lipzen A."/>
            <person name="Tritt A."/>
            <person name="Sun H."/>
            <person name="Haridas S."/>
            <person name="LaButti K."/>
            <person name="Ohm R.A."/>
            <person name="Kues U."/>
            <person name="Blanchette R.A."/>
            <person name="Grigoriev I.V."/>
            <person name="Minto R.E."/>
            <person name="Hibbett D.S."/>
        </authorList>
    </citation>
    <scope>NUCLEOTIDE SEQUENCE [LARGE SCALE GENOMIC DNA]</scope>
    <source>
        <strain evidence="4 5">FP15055 ss-10</strain>
    </source>
</reference>
<keyword evidence="2" id="KW-0812">Transmembrane</keyword>